<keyword evidence="2" id="KW-0687">Ribonucleoprotein</keyword>
<organism evidence="4 5">
    <name type="scientific">Pseudoloma neurophilia</name>
    <dbReference type="NCBI Taxonomy" id="146866"/>
    <lineage>
        <taxon>Eukaryota</taxon>
        <taxon>Fungi</taxon>
        <taxon>Fungi incertae sedis</taxon>
        <taxon>Microsporidia</taxon>
        <taxon>Pseudoloma</taxon>
    </lineage>
</organism>
<evidence type="ECO:0000256" key="2">
    <source>
        <dbReference type="ARBA" id="ARBA00023274"/>
    </source>
</evidence>
<gene>
    <name evidence="4" type="ORF">M153_12152000428</name>
</gene>
<dbReference type="SUPFAM" id="SSF54189">
    <property type="entry name" value="Ribosomal proteins S24e, L23 and L15e"/>
    <property type="match status" value="1"/>
</dbReference>
<dbReference type="GO" id="GO:0006412">
    <property type="term" value="P:translation"/>
    <property type="evidence" value="ECO:0007669"/>
    <property type="project" value="InterPro"/>
</dbReference>
<dbReference type="Gene3D" id="3.30.70.3370">
    <property type="match status" value="1"/>
</dbReference>
<dbReference type="Pfam" id="PF01282">
    <property type="entry name" value="Ribosomal_S24e"/>
    <property type="match status" value="1"/>
</dbReference>
<comment type="caution">
    <text evidence="4">The sequence shown here is derived from an EMBL/GenBank/DDBJ whole genome shotgun (WGS) entry which is preliminary data.</text>
</comment>
<name>A0A0R0LXD6_9MICR</name>
<feature type="compositionally biased region" description="Basic residues" evidence="3">
    <location>
        <begin position="100"/>
        <end position="111"/>
    </location>
</feature>
<dbReference type="EMBL" id="LGUB01001215">
    <property type="protein sequence ID" value="KRH92094.1"/>
    <property type="molecule type" value="Genomic_DNA"/>
</dbReference>
<dbReference type="VEuPathDB" id="MicrosporidiaDB:M153_12152000428"/>
<dbReference type="GO" id="GO:0003735">
    <property type="term" value="F:structural constituent of ribosome"/>
    <property type="evidence" value="ECO:0007669"/>
    <property type="project" value="InterPro"/>
</dbReference>
<accession>A0A0R0LXD6</accession>
<dbReference type="InterPro" id="IPR001976">
    <property type="entry name" value="Ribosomal_eS24"/>
</dbReference>
<dbReference type="InterPro" id="IPR012678">
    <property type="entry name" value="Ribosomal_uL23/eL15/eS24_sf"/>
</dbReference>
<evidence type="ECO:0000256" key="1">
    <source>
        <dbReference type="ARBA" id="ARBA00022980"/>
    </source>
</evidence>
<keyword evidence="5" id="KW-1185">Reference proteome</keyword>
<dbReference type="GO" id="GO:0005840">
    <property type="term" value="C:ribosome"/>
    <property type="evidence" value="ECO:0007669"/>
    <property type="project" value="UniProtKB-KW"/>
</dbReference>
<reference evidence="4 5" key="1">
    <citation type="submission" date="2015-07" db="EMBL/GenBank/DDBJ databases">
        <title>The genome of Pseudoloma neurophilia, a relevant intracellular parasite of the zebrafish.</title>
        <authorList>
            <person name="Ndikumana S."/>
            <person name="Pelin A."/>
            <person name="Sanders J."/>
            <person name="Corradi N."/>
        </authorList>
    </citation>
    <scope>NUCLEOTIDE SEQUENCE [LARGE SCALE GENOMIC DNA]</scope>
    <source>
        <strain evidence="4 5">MK1</strain>
    </source>
</reference>
<evidence type="ECO:0000313" key="4">
    <source>
        <dbReference type="EMBL" id="KRH92094.1"/>
    </source>
</evidence>
<dbReference type="OrthoDB" id="5571754at2759"/>
<dbReference type="AlphaFoldDB" id="A0A0R0LXD6"/>
<keyword evidence="1" id="KW-0689">Ribosomal protein</keyword>
<evidence type="ECO:0008006" key="6">
    <source>
        <dbReference type="Google" id="ProtNLM"/>
    </source>
</evidence>
<sequence length="129" mass="15559">MSNVEISVKNEFNNKLLDRIELVLTVKHPKASFKKESVKSFIQKKYNTLNYVCSESRTEFGKTETVTKCRVYKNKEQFEKIEDFHVLHKVGLKEKTKDPRRVRKDKRKRKVLTWGTQRRQDRKSERKQK</sequence>
<proteinExistence type="predicted"/>
<evidence type="ECO:0000256" key="3">
    <source>
        <dbReference type="SAM" id="MobiDB-lite"/>
    </source>
</evidence>
<evidence type="ECO:0000313" key="5">
    <source>
        <dbReference type="Proteomes" id="UP000051530"/>
    </source>
</evidence>
<dbReference type="GO" id="GO:1990904">
    <property type="term" value="C:ribonucleoprotein complex"/>
    <property type="evidence" value="ECO:0007669"/>
    <property type="project" value="UniProtKB-KW"/>
</dbReference>
<feature type="region of interest" description="Disordered" evidence="3">
    <location>
        <begin position="95"/>
        <end position="129"/>
    </location>
</feature>
<dbReference type="InterPro" id="IPR053709">
    <property type="entry name" value="eRP_eS24_sf"/>
</dbReference>
<dbReference type="Proteomes" id="UP000051530">
    <property type="component" value="Unassembled WGS sequence"/>
</dbReference>
<protein>
    <recommendedName>
        <fullName evidence="6">40S ribosomal protein S24</fullName>
    </recommendedName>
</protein>